<comment type="caution">
    <text evidence="7">The sequence shown here is derived from an EMBL/GenBank/DDBJ whole genome shotgun (WGS) entry which is preliminary data.</text>
</comment>
<reference evidence="8" key="1">
    <citation type="submission" date="2015-07" db="EMBL/GenBank/DDBJ databases">
        <title>Whole genome sequence of an Ensifer adhaerens strain isolated from a cave pool in the Wind Cave National Park.</title>
        <authorList>
            <person name="Eng W.W.H."/>
            <person name="Gan H.M."/>
            <person name="Barton H.A."/>
            <person name="Savka M.A."/>
        </authorList>
    </citation>
    <scope>NUCLEOTIDE SEQUENCE [LARGE SCALE GENOMIC DNA]</scope>
    <source>
        <strain evidence="8">SD006</strain>
    </source>
</reference>
<dbReference type="Pfam" id="PF00496">
    <property type="entry name" value="SBP_bac_5"/>
    <property type="match status" value="1"/>
</dbReference>
<dbReference type="PANTHER" id="PTHR30290:SF10">
    <property type="entry name" value="PERIPLASMIC OLIGOPEPTIDE-BINDING PROTEIN-RELATED"/>
    <property type="match status" value="1"/>
</dbReference>
<organism evidence="7 8">
    <name type="scientific">Ensifer adhaerens</name>
    <name type="common">Sinorhizobium morelense</name>
    <dbReference type="NCBI Taxonomy" id="106592"/>
    <lineage>
        <taxon>Bacteria</taxon>
        <taxon>Pseudomonadati</taxon>
        <taxon>Pseudomonadota</taxon>
        <taxon>Alphaproteobacteria</taxon>
        <taxon>Hyphomicrobiales</taxon>
        <taxon>Rhizobiaceae</taxon>
        <taxon>Sinorhizobium/Ensifer group</taxon>
        <taxon>Ensifer</taxon>
    </lineage>
</organism>
<dbReference type="GO" id="GO:0043190">
    <property type="term" value="C:ATP-binding cassette (ABC) transporter complex"/>
    <property type="evidence" value="ECO:0007669"/>
    <property type="project" value="InterPro"/>
</dbReference>
<evidence type="ECO:0000256" key="2">
    <source>
        <dbReference type="ARBA" id="ARBA00005695"/>
    </source>
</evidence>
<protein>
    <recommendedName>
        <fullName evidence="6">Solute-binding protein family 5 domain-containing protein</fullName>
    </recommendedName>
</protein>
<evidence type="ECO:0000313" key="8">
    <source>
        <dbReference type="Proteomes" id="UP000037425"/>
    </source>
</evidence>
<dbReference type="RefSeq" id="WP_063934158.1">
    <property type="nucleotide sequence ID" value="NZ_LGAP01000027.1"/>
</dbReference>
<dbReference type="Gene3D" id="3.90.76.10">
    <property type="entry name" value="Dipeptide-binding Protein, Domain 1"/>
    <property type="match status" value="1"/>
</dbReference>
<dbReference type="InterPro" id="IPR006311">
    <property type="entry name" value="TAT_signal"/>
</dbReference>
<gene>
    <name evidence="7" type="ORF">AC244_27410</name>
</gene>
<dbReference type="GO" id="GO:0030288">
    <property type="term" value="C:outer membrane-bounded periplasmic space"/>
    <property type="evidence" value="ECO:0007669"/>
    <property type="project" value="UniProtKB-ARBA"/>
</dbReference>
<feature type="domain" description="Solute-binding protein family 5" evidence="6">
    <location>
        <begin position="78"/>
        <end position="422"/>
    </location>
</feature>
<dbReference type="SUPFAM" id="SSF53850">
    <property type="entry name" value="Periplasmic binding protein-like II"/>
    <property type="match status" value="1"/>
</dbReference>
<dbReference type="PROSITE" id="PS51318">
    <property type="entry name" value="TAT"/>
    <property type="match status" value="1"/>
</dbReference>
<dbReference type="PIRSF" id="PIRSF002741">
    <property type="entry name" value="MppA"/>
    <property type="match status" value="1"/>
</dbReference>
<keyword evidence="3" id="KW-0813">Transport</keyword>
<dbReference type="GO" id="GO:0015833">
    <property type="term" value="P:peptide transport"/>
    <property type="evidence" value="ECO:0007669"/>
    <property type="project" value="TreeGrafter"/>
</dbReference>
<evidence type="ECO:0000256" key="5">
    <source>
        <dbReference type="SAM" id="SignalP"/>
    </source>
</evidence>
<name>A0A0L8BIF8_ENSAD</name>
<comment type="subcellular location">
    <subcellularLocation>
        <location evidence="1">Periplasm</location>
    </subcellularLocation>
</comment>
<dbReference type="InterPro" id="IPR039424">
    <property type="entry name" value="SBP_5"/>
</dbReference>
<dbReference type="InterPro" id="IPR000914">
    <property type="entry name" value="SBP_5_dom"/>
</dbReference>
<evidence type="ECO:0000256" key="1">
    <source>
        <dbReference type="ARBA" id="ARBA00004418"/>
    </source>
</evidence>
<dbReference type="PATRIC" id="fig|106592.7.peg.4272"/>
<feature type="signal peptide" evidence="5">
    <location>
        <begin position="1"/>
        <end position="28"/>
    </location>
</feature>
<comment type="similarity">
    <text evidence="2">Belongs to the bacterial solute-binding protein 5 family.</text>
</comment>
<dbReference type="Gene3D" id="3.40.190.10">
    <property type="entry name" value="Periplasmic binding protein-like II"/>
    <property type="match status" value="1"/>
</dbReference>
<dbReference type="InterPro" id="IPR030678">
    <property type="entry name" value="Peptide/Ni-bd"/>
</dbReference>
<accession>A0A0L8BIF8</accession>
<dbReference type="OrthoDB" id="9803988at2"/>
<keyword evidence="4 5" id="KW-0732">Signal</keyword>
<dbReference type="CDD" id="cd08503">
    <property type="entry name" value="PBP2_NikA_DppA_OppA_like_17"/>
    <property type="match status" value="1"/>
</dbReference>
<dbReference type="GO" id="GO:1904680">
    <property type="term" value="F:peptide transmembrane transporter activity"/>
    <property type="evidence" value="ECO:0007669"/>
    <property type="project" value="TreeGrafter"/>
</dbReference>
<evidence type="ECO:0000256" key="4">
    <source>
        <dbReference type="ARBA" id="ARBA00022729"/>
    </source>
</evidence>
<dbReference type="PANTHER" id="PTHR30290">
    <property type="entry name" value="PERIPLASMIC BINDING COMPONENT OF ABC TRANSPORTER"/>
    <property type="match status" value="1"/>
</dbReference>
<sequence length="513" mass="56128">MLEITRRTLMMGTGAAVVAAALSGKATAAPKRGGHLRIGLAGGTSGDSLDPTVTAVDSGFLTMATARSTLVGMDAKGTVTPNLAESWEPSSDFTQWVINIRKGATFHSGKTVTADDVIASLNLHRGEKTASPAKVLLEPITKIAADGQNRVVITLNSPNVEFPSLLRTDVLVVLPAKDGEIDRTTKDGTGPYMLEKFEPGQHMHFKRNSNYWDLDNYGFVDSAEVVIIADPAARMNALRSGRVDLVNSVDLKTVDLLKRVRGIKVDDIPSGLYYGLPMLTDVAPFNDNNVRLALKYAINRQELVDKVLLGHGTVGNDHPIFKNVKFSSSDIPQREYDPDKARHYLKKAGLDSIDIPLNVAEIGFPGATAAGQLYAASAKAAGINLNVSREPDDGYFERIWMKRPFCAAYWHQALTADARFSEAFLPTAPWNETHFNNQRFNELVVTARKTVDEGARAGMYKEMQQIIHDEGGLINPAFANYVWAMKDNVNRPADVSTLGDLDSFHCIARWWLS</sequence>
<evidence type="ECO:0000259" key="6">
    <source>
        <dbReference type="Pfam" id="PF00496"/>
    </source>
</evidence>
<dbReference type="AlphaFoldDB" id="A0A0L8BIF8"/>
<dbReference type="Proteomes" id="UP000037425">
    <property type="component" value="Unassembled WGS sequence"/>
</dbReference>
<feature type="chain" id="PRO_5005581190" description="Solute-binding protein family 5 domain-containing protein" evidence="5">
    <location>
        <begin position="29"/>
        <end position="513"/>
    </location>
</feature>
<evidence type="ECO:0000256" key="3">
    <source>
        <dbReference type="ARBA" id="ARBA00022448"/>
    </source>
</evidence>
<dbReference type="EMBL" id="LGAP01000027">
    <property type="protein sequence ID" value="KOF14368.1"/>
    <property type="molecule type" value="Genomic_DNA"/>
</dbReference>
<proteinExistence type="inferred from homology"/>
<evidence type="ECO:0000313" key="7">
    <source>
        <dbReference type="EMBL" id="KOF14368.1"/>
    </source>
</evidence>
<dbReference type="Gene3D" id="3.10.105.10">
    <property type="entry name" value="Dipeptide-binding Protein, Domain 3"/>
    <property type="match status" value="1"/>
</dbReference>